<name>A0ABR8CFZ8_9CYAN</name>
<gene>
    <name evidence="1" type="ORF">H6G05_22675</name>
</gene>
<organism evidence="1 2">
    <name type="scientific">Phormidium tenue FACHB-1050</name>
    <dbReference type="NCBI Taxonomy" id="2692857"/>
    <lineage>
        <taxon>Bacteria</taxon>
        <taxon>Bacillati</taxon>
        <taxon>Cyanobacteriota</taxon>
        <taxon>Cyanophyceae</taxon>
        <taxon>Oscillatoriophycideae</taxon>
        <taxon>Oscillatoriales</taxon>
        <taxon>Oscillatoriaceae</taxon>
        <taxon>Phormidium</taxon>
    </lineage>
</organism>
<keyword evidence="2" id="KW-1185">Reference proteome</keyword>
<dbReference type="SUPFAM" id="SSF52980">
    <property type="entry name" value="Restriction endonuclease-like"/>
    <property type="match status" value="1"/>
</dbReference>
<dbReference type="RefSeq" id="WP_190581835.1">
    <property type="nucleotide sequence ID" value="NZ_CAWPQU010000054.1"/>
</dbReference>
<dbReference type="Proteomes" id="UP000618445">
    <property type="component" value="Unassembled WGS sequence"/>
</dbReference>
<sequence length="704" mass="81751">MSTNKLLEDIKTALKKSDKALISQSILKLIKKEPERWIALLHISDVIPNPTEINAFDETIRLLILALLDIQHDDDFTNIHLIKELLPLSQFHTVFSTIRNKLENLPVWEKPIIALIQRFGAFIQDQEDLIYMEADNATNEKTYKFLNATLSDNFPNRLGGSNTNLLSIYEDICESFQLVLSYCAYKYKNKLYGNIELLISPYDNTNFNDLLVLSGVWRIYKSLWEEIKYSRWTYDILTKEDKSIIYRPQDIEDYIRFKVAGIRKQEIDWEIGCFANLSNSFSSIKTQKEIIKKLAKSINIPLFNSEWDGKINGELFQKSLNQNWDSILEKRLLNEYHYNDILNDVVLGKSPKIIKWEIYWKIISALKLLSKIFKVAFLCQLDKEVSDNILRKAIFINKNKLCNFLSTNIGISLKESEICIEILTFDSKLSHLEIWDTPLIEAGNNRILFIPSIIKNGSPYRAAENICATWNEHIVDKKGYLFEDEIIQFLNSIPTIDVHGNLKFKNKYNNDLECDIVARWEGYLIFIEVKCTKAIFSPSDVFRARKRIDKAIDQLNIRRDACLENWEVFRKSASKLELPVKPLSADKIILIAVTNVLEFTGWKTRDVIVTDEFCLRRFFDEADVEAYLGEERIGTIGKIREKELPTVAEFLTYLEDPPQVKNVRKHLKFDPIFLPTINDTDPKIAMFSMSYVPPNDLDIVPTSS</sequence>
<evidence type="ECO:0000313" key="1">
    <source>
        <dbReference type="EMBL" id="MBD2319629.1"/>
    </source>
</evidence>
<evidence type="ECO:0000313" key="2">
    <source>
        <dbReference type="Proteomes" id="UP000618445"/>
    </source>
</evidence>
<evidence type="ECO:0008006" key="3">
    <source>
        <dbReference type="Google" id="ProtNLM"/>
    </source>
</evidence>
<reference evidence="1 2" key="1">
    <citation type="journal article" date="2020" name="ISME J.">
        <title>Comparative genomics reveals insights into cyanobacterial evolution and habitat adaptation.</title>
        <authorList>
            <person name="Chen M.Y."/>
            <person name="Teng W.K."/>
            <person name="Zhao L."/>
            <person name="Hu C.X."/>
            <person name="Zhou Y.K."/>
            <person name="Han B.P."/>
            <person name="Song L.R."/>
            <person name="Shu W.S."/>
        </authorList>
    </citation>
    <scope>NUCLEOTIDE SEQUENCE [LARGE SCALE GENOMIC DNA]</scope>
    <source>
        <strain evidence="1 2">FACHB-1050</strain>
    </source>
</reference>
<accession>A0ABR8CFZ8</accession>
<comment type="caution">
    <text evidence="1">The sequence shown here is derived from an EMBL/GenBank/DDBJ whole genome shotgun (WGS) entry which is preliminary data.</text>
</comment>
<dbReference type="EMBL" id="JACJQY010000058">
    <property type="protein sequence ID" value="MBD2319629.1"/>
    <property type="molecule type" value="Genomic_DNA"/>
</dbReference>
<proteinExistence type="predicted"/>
<dbReference type="InterPro" id="IPR011335">
    <property type="entry name" value="Restrct_endonuc-II-like"/>
</dbReference>
<protein>
    <recommendedName>
        <fullName evidence="3">NERD domain-containing protein</fullName>
    </recommendedName>
</protein>